<keyword evidence="2" id="KW-1185">Reference proteome</keyword>
<comment type="caution">
    <text evidence="1">The sequence shown here is derived from an EMBL/GenBank/DDBJ whole genome shotgun (WGS) entry which is preliminary data.</text>
</comment>
<dbReference type="EMBL" id="JAVHNR010000006">
    <property type="protein sequence ID" value="KAK6339895.1"/>
    <property type="molecule type" value="Genomic_DNA"/>
</dbReference>
<evidence type="ECO:0000313" key="2">
    <source>
        <dbReference type="Proteomes" id="UP001313282"/>
    </source>
</evidence>
<dbReference type="AlphaFoldDB" id="A0AAN8MN98"/>
<name>A0AAN8MN98_9PEZI</name>
<proteinExistence type="predicted"/>
<dbReference type="Proteomes" id="UP001313282">
    <property type="component" value="Unassembled WGS sequence"/>
</dbReference>
<reference evidence="1 2" key="1">
    <citation type="submission" date="2019-10" db="EMBL/GenBank/DDBJ databases">
        <authorList>
            <person name="Palmer J.M."/>
        </authorList>
    </citation>
    <scope>NUCLEOTIDE SEQUENCE [LARGE SCALE GENOMIC DNA]</scope>
    <source>
        <strain evidence="1 2">TWF718</strain>
    </source>
</reference>
<protein>
    <submittedName>
        <fullName evidence="1">Uncharacterized protein</fullName>
    </submittedName>
</protein>
<accession>A0AAN8MN98</accession>
<evidence type="ECO:0000313" key="1">
    <source>
        <dbReference type="EMBL" id="KAK6339895.1"/>
    </source>
</evidence>
<sequence>MSSINNIPIYQSSYTLDYYTTPVECGTSNVNFPRTYFPHGDEEDDSNIDPDLEKHTCPPISDDVGSQQPVHFHQQGPKTFCFRCGFCGKNSPEFTEKMITFTFKELREDEDLLLCSTCRTTEFSELEEFRFRPVFKCTLDFAPDTMIRVLAPRSLHGGRLDSWQELEVPPHLHAQYSQKDRDICVYWLIPSLPFIWPLWGAGANRKAPGEEKYKSLGHLNKTRTFGKYHGNISPDDINNGIVVNPQDDVLKMGLRQWHIRKNGGQIIKAVQIPVNTNPSPSRSQGLPSH</sequence>
<organism evidence="1 2">
    <name type="scientific">Orbilia javanica</name>
    <dbReference type="NCBI Taxonomy" id="47235"/>
    <lineage>
        <taxon>Eukaryota</taxon>
        <taxon>Fungi</taxon>
        <taxon>Dikarya</taxon>
        <taxon>Ascomycota</taxon>
        <taxon>Pezizomycotina</taxon>
        <taxon>Orbiliomycetes</taxon>
        <taxon>Orbiliales</taxon>
        <taxon>Orbiliaceae</taxon>
        <taxon>Orbilia</taxon>
    </lineage>
</organism>
<gene>
    <name evidence="1" type="ORF">TWF718_009283</name>
</gene>